<organism evidence="8 9">
    <name type="scientific">Bradyrhizobium sacchari</name>
    <dbReference type="NCBI Taxonomy" id="1399419"/>
    <lineage>
        <taxon>Bacteria</taxon>
        <taxon>Pseudomonadati</taxon>
        <taxon>Pseudomonadota</taxon>
        <taxon>Alphaproteobacteria</taxon>
        <taxon>Hyphomicrobiales</taxon>
        <taxon>Nitrobacteraceae</taxon>
        <taxon>Bradyrhizobium</taxon>
    </lineage>
</organism>
<evidence type="ECO:0000256" key="3">
    <source>
        <dbReference type="ARBA" id="ARBA00023002"/>
    </source>
</evidence>
<evidence type="ECO:0000256" key="6">
    <source>
        <dbReference type="HAMAP-Rule" id="MF_01216"/>
    </source>
</evidence>
<dbReference type="Proteomes" id="UP000315914">
    <property type="component" value="Unassembled WGS sequence"/>
</dbReference>
<comment type="function">
    <text evidence="6">Also exhibits azoreductase activity. Catalyzes the reductive cleavage of the azo bond in aromatic azo compounds to the corresponding amines.</text>
</comment>
<evidence type="ECO:0000259" key="7">
    <source>
        <dbReference type="Pfam" id="PF02525"/>
    </source>
</evidence>
<keyword evidence="1 6" id="KW-0285">Flavoprotein</keyword>
<comment type="catalytic activity">
    <reaction evidence="6">
        <text>2 a quinone + NADH + H(+) = 2 a 1,4-benzosemiquinone + NAD(+)</text>
        <dbReference type="Rhea" id="RHEA:65952"/>
        <dbReference type="ChEBI" id="CHEBI:15378"/>
        <dbReference type="ChEBI" id="CHEBI:57540"/>
        <dbReference type="ChEBI" id="CHEBI:57945"/>
        <dbReference type="ChEBI" id="CHEBI:132124"/>
        <dbReference type="ChEBI" id="CHEBI:134225"/>
    </reaction>
</comment>
<keyword evidence="3 6" id="KW-0560">Oxidoreductase</keyword>
<dbReference type="GO" id="GO:0010181">
    <property type="term" value="F:FMN binding"/>
    <property type="evidence" value="ECO:0007669"/>
    <property type="project" value="UniProtKB-UniRule"/>
</dbReference>
<keyword evidence="2 6" id="KW-0288">FMN</keyword>
<reference evidence="8 9" key="1">
    <citation type="submission" date="2019-06" db="EMBL/GenBank/DDBJ databases">
        <title>Genomic Encyclopedia of Type Strains, Phase IV (KMG-V): Genome sequencing to study the core and pangenomes of soil and plant-associated prokaryotes.</title>
        <authorList>
            <person name="Whitman W."/>
        </authorList>
    </citation>
    <scope>NUCLEOTIDE SEQUENCE [LARGE SCALE GENOMIC DNA]</scope>
    <source>
        <strain evidence="8 9">BR 10556</strain>
    </source>
</reference>
<evidence type="ECO:0000256" key="5">
    <source>
        <dbReference type="ARBA" id="ARBA00048542"/>
    </source>
</evidence>
<gene>
    <name evidence="6" type="primary">azoR</name>
    <name evidence="8" type="ORF">FBZ95_101733</name>
</gene>
<comment type="caution">
    <text evidence="8">The sequence shown here is derived from an EMBL/GenBank/DDBJ whole genome shotgun (WGS) entry which is preliminary data.</text>
</comment>
<dbReference type="PANTHER" id="PTHR43741:SF4">
    <property type="entry name" value="FMN-DEPENDENT NADH:QUINONE OXIDOREDUCTASE"/>
    <property type="match status" value="1"/>
</dbReference>
<dbReference type="InterPro" id="IPR003680">
    <property type="entry name" value="Flavodoxin_fold"/>
</dbReference>
<evidence type="ECO:0000256" key="1">
    <source>
        <dbReference type="ARBA" id="ARBA00022630"/>
    </source>
</evidence>
<comment type="cofactor">
    <cofactor evidence="6">
        <name>FMN</name>
        <dbReference type="ChEBI" id="CHEBI:58210"/>
    </cofactor>
    <text evidence="6">Binds 1 FMN per subunit.</text>
</comment>
<keyword evidence="9" id="KW-1185">Reference proteome</keyword>
<dbReference type="GO" id="GO:0009055">
    <property type="term" value="F:electron transfer activity"/>
    <property type="evidence" value="ECO:0007669"/>
    <property type="project" value="UniProtKB-UniRule"/>
</dbReference>
<comment type="catalytic activity">
    <reaction evidence="5">
        <text>N,N-dimethyl-1,4-phenylenediamine + anthranilate + 2 NAD(+) = 2-(4-dimethylaminophenyl)diazenylbenzoate + 2 NADH + 2 H(+)</text>
        <dbReference type="Rhea" id="RHEA:55872"/>
        <dbReference type="ChEBI" id="CHEBI:15378"/>
        <dbReference type="ChEBI" id="CHEBI:15783"/>
        <dbReference type="ChEBI" id="CHEBI:16567"/>
        <dbReference type="ChEBI" id="CHEBI:57540"/>
        <dbReference type="ChEBI" id="CHEBI:57945"/>
        <dbReference type="ChEBI" id="CHEBI:71579"/>
        <dbReference type="EC" id="1.7.1.17"/>
    </reaction>
    <physiologicalReaction direction="right-to-left" evidence="5">
        <dbReference type="Rhea" id="RHEA:55874"/>
    </physiologicalReaction>
</comment>
<accession>A0A560KMB6</accession>
<name>A0A560KMB6_9BRAD</name>
<feature type="binding site" evidence="6">
    <location>
        <begin position="16"/>
        <end position="18"/>
    </location>
    <ligand>
        <name>FMN</name>
        <dbReference type="ChEBI" id="CHEBI:58210"/>
    </ligand>
</feature>
<sequence>MTKLLYLEVSPRKAASASIEVARAFIDAYRAAHPSDEIETLDLWSLDLPPLDEDALNAKYAGIYGEGRSPAQAAAWSRMEALAAPLLAADKLLMAVPLWNFSIPYRLKHYIDLVSQKDILFSFDQTGFGGLMKATKAAVIYARGLDYAPTSNWTPGELYDFQRPYLEAWLRCIGLTDIRGLVVERTLFGLEADAEARRAAASEARTMAEDF</sequence>
<dbReference type="HAMAP" id="MF_01216">
    <property type="entry name" value="Azoreductase_type1"/>
    <property type="match status" value="1"/>
</dbReference>
<dbReference type="RefSeq" id="WP_080138264.1">
    <property type="nucleotide sequence ID" value="NZ_LWIG01000026.1"/>
</dbReference>
<evidence type="ECO:0000256" key="4">
    <source>
        <dbReference type="ARBA" id="ARBA00023027"/>
    </source>
</evidence>
<dbReference type="GO" id="GO:0016652">
    <property type="term" value="F:oxidoreductase activity, acting on NAD(P)H as acceptor"/>
    <property type="evidence" value="ECO:0007669"/>
    <property type="project" value="UniProtKB-UniRule"/>
</dbReference>
<dbReference type="InterPro" id="IPR029039">
    <property type="entry name" value="Flavoprotein-like_sf"/>
</dbReference>
<feature type="domain" description="Flavodoxin-like fold" evidence="7">
    <location>
        <begin position="3"/>
        <end position="205"/>
    </location>
</feature>
<dbReference type="InterPro" id="IPR023048">
    <property type="entry name" value="NADH:quinone_OxRdtase_FMN_depd"/>
</dbReference>
<comment type="function">
    <text evidence="6">Quinone reductase that provides resistance to thiol-specific stress caused by electrophilic quinones.</text>
</comment>
<comment type="similarity">
    <text evidence="6">Belongs to the azoreductase type 1 family.</text>
</comment>
<dbReference type="Gene3D" id="3.40.50.360">
    <property type="match status" value="1"/>
</dbReference>
<keyword evidence="4 6" id="KW-0520">NAD</keyword>
<proteinExistence type="inferred from homology"/>
<dbReference type="EC" id="1.7.1.17" evidence="6"/>
<evidence type="ECO:0000313" key="8">
    <source>
        <dbReference type="EMBL" id="TWB84289.1"/>
    </source>
</evidence>
<protein>
    <recommendedName>
        <fullName evidence="6">FMN dependent NADH:quinone oxidoreductase</fullName>
        <ecNumber evidence="6">1.6.5.-</ecNumber>
    </recommendedName>
    <alternativeName>
        <fullName evidence="6">Azo-dye reductase</fullName>
    </alternativeName>
    <alternativeName>
        <fullName evidence="6">FMN-dependent NADH-azo compound oxidoreductase</fullName>
    </alternativeName>
    <alternativeName>
        <fullName evidence="6">FMN-dependent NADH-azoreductase</fullName>
        <ecNumber evidence="6">1.7.1.17</ecNumber>
    </alternativeName>
</protein>
<evidence type="ECO:0000256" key="2">
    <source>
        <dbReference type="ARBA" id="ARBA00022643"/>
    </source>
</evidence>
<dbReference type="PANTHER" id="PTHR43741">
    <property type="entry name" value="FMN-DEPENDENT NADH-AZOREDUCTASE 1"/>
    <property type="match status" value="1"/>
</dbReference>
<evidence type="ECO:0000313" key="9">
    <source>
        <dbReference type="Proteomes" id="UP000315914"/>
    </source>
</evidence>
<dbReference type="EMBL" id="VITW01000001">
    <property type="protein sequence ID" value="TWB84289.1"/>
    <property type="molecule type" value="Genomic_DNA"/>
</dbReference>
<feature type="binding site" evidence="6">
    <location>
        <position position="10"/>
    </location>
    <ligand>
        <name>FMN</name>
        <dbReference type="ChEBI" id="CHEBI:58210"/>
    </ligand>
</feature>
<dbReference type="InterPro" id="IPR050104">
    <property type="entry name" value="FMN-dep_NADH:Q_OxRdtase_AzoR1"/>
</dbReference>
<dbReference type="OrthoDB" id="9787136at2"/>
<dbReference type="AlphaFoldDB" id="A0A560KMB6"/>
<dbReference type="Pfam" id="PF02525">
    <property type="entry name" value="Flavodoxin_2"/>
    <property type="match status" value="1"/>
</dbReference>
<comment type="caution">
    <text evidence="6">Lacks conserved residue(s) required for the propagation of feature annotation.</text>
</comment>
<dbReference type="SUPFAM" id="SSF52218">
    <property type="entry name" value="Flavoproteins"/>
    <property type="match status" value="1"/>
</dbReference>
<dbReference type="EC" id="1.6.5.-" evidence="6"/>
<dbReference type="GO" id="GO:0016655">
    <property type="term" value="F:oxidoreductase activity, acting on NAD(P)H, quinone or similar compound as acceptor"/>
    <property type="evidence" value="ECO:0007669"/>
    <property type="project" value="InterPro"/>
</dbReference>
<comment type="subunit">
    <text evidence="6">Homodimer.</text>
</comment>